<accession>A0A5K8AK21</accession>
<protein>
    <submittedName>
        <fullName evidence="1">Uncharacterized protein</fullName>
    </submittedName>
</protein>
<name>A0A5K8AK21_9BACT</name>
<reference evidence="1 2" key="1">
    <citation type="submission" date="2019-11" db="EMBL/GenBank/DDBJ databases">
        <title>Comparative genomics of hydrocarbon-degrading Desulfosarcina strains.</title>
        <authorList>
            <person name="Watanabe M."/>
            <person name="Kojima H."/>
            <person name="Fukui M."/>
        </authorList>
    </citation>
    <scope>NUCLEOTIDE SEQUENCE [LARGE SCALE GENOMIC DNA]</scope>
    <source>
        <strain evidence="2">oXyS1</strain>
    </source>
</reference>
<gene>
    <name evidence="1" type="ORF">DSCOOX_60290</name>
</gene>
<dbReference type="EMBL" id="AP021879">
    <property type="protein sequence ID" value="BBO92849.1"/>
    <property type="molecule type" value="Genomic_DNA"/>
</dbReference>
<dbReference type="Proteomes" id="UP000422108">
    <property type="component" value="Chromosome"/>
</dbReference>
<dbReference type="GO" id="GO:0003755">
    <property type="term" value="F:peptidyl-prolyl cis-trans isomerase activity"/>
    <property type="evidence" value="ECO:0007669"/>
    <property type="project" value="InterPro"/>
</dbReference>
<dbReference type="RefSeq" id="WP_155313534.1">
    <property type="nucleotide sequence ID" value="NZ_AP021879.1"/>
</dbReference>
<dbReference type="AlphaFoldDB" id="A0A5K8AK21"/>
<keyword evidence="2" id="KW-1185">Reference proteome</keyword>
<evidence type="ECO:0000313" key="2">
    <source>
        <dbReference type="Proteomes" id="UP000422108"/>
    </source>
</evidence>
<dbReference type="InterPro" id="IPR046357">
    <property type="entry name" value="PPIase_dom_sf"/>
</dbReference>
<sequence length="293" mass="33088">MMGIMMCKRNIQLGRTIIAGALALSMLYGCTTTSTSVKRINAGDAVLVDYTCRIENGDILASTQEQIVFEKEAQVSHAFVPMKSYGSIPLMVNREMKKTGKPITRGLQEEISYRLGKQLIGQAYDQILHLAVASEAIENLPKMERYLQIAKIIRRPKQRDMPKADFIKVAGKEPKVGEILFEDRSLQWRVMDVQKDSVTIRYLAEEGQRITLPSFGEAIVREKDDHYNLEIQGRPGSLIRVGPYIGRIVDITNKLFIIDFEHPFGGRELSCEVTVKKENDHAALDLESDSKKE</sequence>
<dbReference type="Gene3D" id="3.10.50.40">
    <property type="match status" value="1"/>
</dbReference>
<organism evidence="1 2">
    <name type="scientific">Desulfosarcina ovata subsp. ovata</name>
    <dbReference type="NCBI Taxonomy" id="2752305"/>
    <lineage>
        <taxon>Bacteria</taxon>
        <taxon>Pseudomonadati</taxon>
        <taxon>Thermodesulfobacteriota</taxon>
        <taxon>Desulfobacteria</taxon>
        <taxon>Desulfobacterales</taxon>
        <taxon>Desulfosarcinaceae</taxon>
        <taxon>Desulfosarcina</taxon>
    </lineage>
</organism>
<proteinExistence type="predicted"/>
<evidence type="ECO:0000313" key="1">
    <source>
        <dbReference type="EMBL" id="BBO92849.1"/>
    </source>
</evidence>